<keyword evidence="18" id="KW-1185">Reference proteome</keyword>
<keyword evidence="4 14" id="KW-0997">Cell inner membrane</keyword>
<dbReference type="HOGENOM" id="CLU_009289_1_2_6"/>
<dbReference type="GO" id="GO:0008270">
    <property type="term" value="F:zinc ion binding"/>
    <property type="evidence" value="ECO:0007669"/>
    <property type="project" value="UniProtKB-UniRule"/>
</dbReference>
<dbReference type="Pfam" id="PF03717">
    <property type="entry name" value="PBP_dimer"/>
    <property type="match status" value="1"/>
</dbReference>
<dbReference type="GO" id="GO:0008360">
    <property type="term" value="P:regulation of cell shape"/>
    <property type="evidence" value="ECO:0007669"/>
    <property type="project" value="UniProtKB-KW"/>
</dbReference>
<evidence type="ECO:0000256" key="9">
    <source>
        <dbReference type="ARBA" id="ARBA00022960"/>
    </source>
</evidence>
<dbReference type="eggNOG" id="COG0768">
    <property type="taxonomic scope" value="Bacteria"/>
</dbReference>
<reference evidence="17 18" key="1">
    <citation type="journal article" date="2008" name="J. Bacteriol.">
        <title>Insights into plant cell wall degradation from the genome sequence of the soil bacterium Cellvibrio japonicus.</title>
        <authorList>
            <person name="Deboy R.T."/>
            <person name="Mongodin E.F."/>
            <person name="Fouts D.E."/>
            <person name="Tailford L.E."/>
            <person name="Khouri H."/>
            <person name="Emerson J.B."/>
            <person name="Mohamoud Y."/>
            <person name="Watkins K."/>
            <person name="Henrissat B."/>
            <person name="Gilbert H.J."/>
            <person name="Nelson K.E."/>
        </authorList>
    </citation>
    <scope>NUCLEOTIDE SEQUENCE [LARGE SCALE GENOMIC DNA]</scope>
    <source>
        <strain evidence="17 18">Ueda107</strain>
    </source>
</reference>
<keyword evidence="9 14" id="KW-0133">Cell shape</keyword>
<dbReference type="RefSeq" id="WP_012486450.1">
    <property type="nucleotide sequence ID" value="NC_010995.1"/>
</dbReference>
<evidence type="ECO:0000256" key="3">
    <source>
        <dbReference type="ARBA" id="ARBA00022475"/>
    </source>
</evidence>
<dbReference type="InterPro" id="IPR050515">
    <property type="entry name" value="Beta-lactam/transpept"/>
</dbReference>
<dbReference type="OrthoDB" id="9766847at2"/>
<feature type="binding site" evidence="14">
    <location>
        <position position="354"/>
    </location>
    <ligand>
        <name>Zn(2+)</name>
        <dbReference type="ChEBI" id="CHEBI:29105"/>
    </ligand>
</feature>
<dbReference type="HAMAP" id="MF_02081">
    <property type="entry name" value="MrdA_transpept"/>
    <property type="match status" value="1"/>
</dbReference>
<keyword evidence="14" id="KW-0862">Zinc</keyword>
<sequence length="667" mass="75213">MEETQQFKDHQREQRLFRNRVVVMLLFMLMLLGSLGYRYYDLQIVNYEDYATQSDRNRIHVQPIPPTRGMIFDRQGELLADNKPSYTLTIVSSNQAQLNDMIERLKTIIPISAADLGKFYRLKKQQRHHLDPVPLRYNLTEAEIARLAVNQHLLDGIEVEAELVRNYPKADLFAHVIGYTSRINEREMSSFTPEQKRAYSGTHSIGKLGIERNYEDVLLGQVGSQNVETNARGRVMRVLDRIDPVQGQDLQLHLDTRLQETVVAVMQGRRGAVVAIDVKTGGVLAAVSNPGFDPNLFVTGISYRDYKNLNEDIDTPLFNRFLQAQYPPGSTIKPMMGLAGLHYGFTDVHRTINDPGIYRLPNVSRPFRDWNWDKGGHGRVDLKRAISESCDTYFYDLGFRMGIDRMSEFGNQFGLGVQTGIDIPHERRGVWPSREWKRAAKGQAWYPGDSVNMSIGQGYTLTTPLQLAVMTATIANRGVRYRPQFIRKLGNKVFEPIVEEVIDTKAEYWDAIFEGMEEVMTGARGTARRHVSQMAEYRMAGKSGTAQVIGIAQNVKYKSELLQERHRDHALFVAFAPVDDPQIAVAVMVENAESGSGKAAPVARWVMDAYLLGYYLKPGDEVPPFGYHSTAIIKRANAYIAQRQAARETRATGASAQSSSTPAGASR</sequence>
<evidence type="ECO:0000313" key="18">
    <source>
        <dbReference type="Proteomes" id="UP000001036"/>
    </source>
</evidence>
<evidence type="ECO:0000256" key="8">
    <source>
        <dbReference type="ARBA" id="ARBA00022801"/>
    </source>
</evidence>
<evidence type="ECO:0000256" key="14">
    <source>
        <dbReference type="HAMAP-Rule" id="MF_02081"/>
    </source>
</evidence>
<dbReference type="GO" id="GO:0009002">
    <property type="term" value="F:serine-type D-Ala-D-Ala carboxypeptidase activity"/>
    <property type="evidence" value="ECO:0007669"/>
    <property type="project" value="UniProtKB-UniRule"/>
</dbReference>
<dbReference type="STRING" id="498211.CJA_0789"/>
<dbReference type="UniPathway" id="UPA00219"/>
<dbReference type="InterPro" id="IPR036138">
    <property type="entry name" value="PBP_dimer_sf"/>
</dbReference>
<evidence type="ECO:0000256" key="10">
    <source>
        <dbReference type="ARBA" id="ARBA00022984"/>
    </source>
</evidence>
<dbReference type="Gene3D" id="3.90.1310.10">
    <property type="entry name" value="Penicillin-binding protein 2a (Domain 2)"/>
    <property type="match status" value="1"/>
</dbReference>
<dbReference type="GO" id="GO:0005886">
    <property type="term" value="C:plasma membrane"/>
    <property type="evidence" value="ECO:0007669"/>
    <property type="project" value="UniProtKB-SubCell"/>
</dbReference>
<dbReference type="Pfam" id="PF00905">
    <property type="entry name" value="Transpeptidase"/>
    <property type="match status" value="1"/>
</dbReference>
<keyword evidence="3 14" id="KW-1003">Cell membrane</keyword>
<dbReference type="AlphaFoldDB" id="B3PKN2"/>
<dbReference type="GO" id="GO:0071972">
    <property type="term" value="F:peptidoglycan L,D-transpeptidase activity"/>
    <property type="evidence" value="ECO:0007669"/>
    <property type="project" value="TreeGrafter"/>
</dbReference>
<keyword evidence="11 14" id="KW-1133">Transmembrane helix</keyword>
<dbReference type="InterPro" id="IPR001460">
    <property type="entry name" value="PCN-bd_Tpept"/>
</dbReference>
<name>B3PKN2_CELJU</name>
<dbReference type="EMBL" id="CP000934">
    <property type="protein sequence ID" value="ACE84751.1"/>
    <property type="molecule type" value="Genomic_DNA"/>
</dbReference>
<evidence type="ECO:0000256" key="11">
    <source>
        <dbReference type="ARBA" id="ARBA00022989"/>
    </source>
</evidence>
<keyword evidence="8 14" id="KW-0378">Hydrolase</keyword>
<feature type="active site" description="Acyl-ester intermediate" evidence="14">
    <location>
        <position position="330"/>
    </location>
</feature>
<dbReference type="EC" id="3.4.16.4" evidence="14"/>
<comment type="pathway">
    <text evidence="14">Cell wall biogenesis; peptidoglycan biosynthesis.</text>
</comment>
<dbReference type="GO" id="GO:0009252">
    <property type="term" value="P:peptidoglycan biosynthetic process"/>
    <property type="evidence" value="ECO:0007669"/>
    <property type="project" value="UniProtKB-UniRule"/>
</dbReference>
<keyword evidence="6 14" id="KW-0645">Protease</keyword>
<feature type="binding site" evidence="14">
    <location>
        <position position="390"/>
    </location>
    <ligand>
        <name>Zn(2+)</name>
        <dbReference type="ChEBI" id="CHEBI:29105"/>
    </ligand>
</feature>
<dbReference type="PANTHER" id="PTHR30627:SF2">
    <property type="entry name" value="PEPTIDOGLYCAN D,D-TRANSPEPTIDASE MRDA"/>
    <property type="match status" value="1"/>
</dbReference>
<comment type="cofactor">
    <cofactor evidence="14">
        <name>Zn(2+)</name>
        <dbReference type="ChEBI" id="CHEBI:29105"/>
    </cofactor>
    <text evidence="14">Binds one Zn(2+) ion per subunit.</text>
</comment>
<comment type="catalytic activity">
    <reaction evidence="14">
        <text>Preferential cleavage: (Ac)2-L-Lys-D-Ala-|-D-Ala. Also transpeptidation of peptidyl-alanyl moieties that are N-acyl substituents of D-alanine.</text>
        <dbReference type="EC" id="3.4.16.4"/>
    </reaction>
</comment>
<evidence type="ECO:0000259" key="15">
    <source>
        <dbReference type="Pfam" id="PF00905"/>
    </source>
</evidence>
<organism evidence="17 18">
    <name type="scientific">Cellvibrio japonicus (strain Ueda107)</name>
    <name type="common">Pseudomonas fluorescens subsp. cellulosa</name>
    <dbReference type="NCBI Taxonomy" id="498211"/>
    <lineage>
        <taxon>Bacteria</taxon>
        <taxon>Pseudomonadati</taxon>
        <taxon>Pseudomonadota</taxon>
        <taxon>Gammaproteobacteria</taxon>
        <taxon>Cellvibrionales</taxon>
        <taxon>Cellvibrionaceae</taxon>
        <taxon>Cellvibrio</taxon>
    </lineage>
</organism>
<dbReference type="InterPro" id="IPR005311">
    <property type="entry name" value="PBP_dimer"/>
</dbReference>
<comment type="similarity">
    <text evidence="14">Belongs to the transpeptidase family. MrdA subfamily.</text>
</comment>
<dbReference type="Gene3D" id="3.40.710.10">
    <property type="entry name" value="DD-peptidase/beta-lactamase superfamily"/>
    <property type="match status" value="1"/>
</dbReference>
<feature type="binding site" evidence="14">
    <location>
        <position position="377"/>
    </location>
    <ligand>
        <name>Zn(2+)</name>
        <dbReference type="ChEBI" id="CHEBI:29105"/>
    </ligand>
</feature>
<dbReference type="SUPFAM" id="SSF56519">
    <property type="entry name" value="Penicillin binding protein dimerisation domain"/>
    <property type="match status" value="1"/>
</dbReference>
<dbReference type="PANTHER" id="PTHR30627">
    <property type="entry name" value="PEPTIDOGLYCAN D,D-TRANSPEPTIDASE"/>
    <property type="match status" value="1"/>
</dbReference>
<keyword evidence="5 14" id="KW-0121">Carboxypeptidase</keyword>
<feature type="domain" description="Penicillin-binding protein transpeptidase" evidence="15">
    <location>
        <begin position="271"/>
        <end position="607"/>
    </location>
</feature>
<evidence type="ECO:0000256" key="13">
    <source>
        <dbReference type="ARBA" id="ARBA00023316"/>
    </source>
</evidence>
<evidence type="ECO:0000256" key="5">
    <source>
        <dbReference type="ARBA" id="ARBA00022645"/>
    </source>
</evidence>
<evidence type="ECO:0000256" key="1">
    <source>
        <dbReference type="ARBA" id="ARBA00004167"/>
    </source>
</evidence>
<accession>B3PKN2</accession>
<gene>
    <name evidence="17" type="primary">mrdA-2</name>
    <name evidence="14" type="synonym">mrdA</name>
    <name evidence="17" type="ordered locus">CJA_0789</name>
</gene>
<protein>
    <recommendedName>
        <fullName evidence="14">Peptidoglycan D,D-transpeptidase MrdA</fullName>
        <ecNumber evidence="14">3.4.16.4</ecNumber>
    </recommendedName>
    <alternativeName>
        <fullName evidence="14">Penicillin-binding protein 2</fullName>
        <shortName evidence="14">PBP-2</shortName>
    </alternativeName>
</protein>
<comment type="function">
    <text evidence="14">Catalyzes cross-linking of the peptidoglycan cell wall.</text>
</comment>
<keyword evidence="13 14" id="KW-0961">Cell wall biogenesis/degradation</keyword>
<dbReference type="KEGG" id="cja:CJA_0789"/>
<keyword evidence="14" id="KW-0479">Metal-binding</keyword>
<dbReference type="NCBIfam" id="TIGR03423">
    <property type="entry name" value="pbp2_mrdA"/>
    <property type="match status" value="1"/>
</dbReference>
<dbReference type="GO" id="GO:0008658">
    <property type="term" value="F:penicillin binding"/>
    <property type="evidence" value="ECO:0007669"/>
    <property type="project" value="UniProtKB-UniRule"/>
</dbReference>
<comment type="subcellular location">
    <subcellularLocation>
        <location evidence="14">Cell inner membrane</location>
        <topology evidence="14">Single-pass membrane protein</topology>
    </subcellularLocation>
    <subcellularLocation>
        <location evidence="2">Cell membrane</location>
    </subcellularLocation>
    <subcellularLocation>
        <location evidence="1">Membrane</location>
        <topology evidence="1">Single-pass membrane protein</topology>
    </subcellularLocation>
</comment>
<keyword evidence="7 14" id="KW-0812">Transmembrane</keyword>
<evidence type="ECO:0000256" key="4">
    <source>
        <dbReference type="ARBA" id="ARBA00022519"/>
    </source>
</evidence>
<feature type="binding site" evidence="14">
    <location>
        <position position="369"/>
    </location>
    <ligand>
        <name>Zn(2+)</name>
        <dbReference type="ChEBI" id="CHEBI:29105"/>
    </ligand>
</feature>
<feature type="domain" description="Penicillin-binding protein dimerisation" evidence="16">
    <location>
        <begin position="63"/>
        <end position="238"/>
    </location>
</feature>
<evidence type="ECO:0000256" key="6">
    <source>
        <dbReference type="ARBA" id="ARBA00022670"/>
    </source>
</evidence>
<evidence type="ECO:0000256" key="2">
    <source>
        <dbReference type="ARBA" id="ARBA00004236"/>
    </source>
</evidence>
<evidence type="ECO:0000256" key="12">
    <source>
        <dbReference type="ARBA" id="ARBA00023136"/>
    </source>
</evidence>
<evidence type="ECO:0000313" key="17">
    <source>
        <dbReference type="EMBL" id="ACE84751.1"/>
    </source>
</evidence>
<feature type="transmembrane region" description="Helical" evidence="14">
    <location>
        <begin position="21"/>
        <end position="40"/>
    </location>
</feature>
<evidence type="ECO:0000259" key="16">
    <source>
        <dbReference type="Pfam" id="PF03717"/>
    </source>
</evidence>
<keyword evidence="10 14" id="KW-0573">Peptidoglycan synthesis</keyword>
<dbReference type="InterPro" id="IPR017790">
    <property type="entry name" value="Penicillin-binding_protein_2"/>
</dbReference>
<dbReference type="GO" id="GO:0006508">
    <property type="term" value="P:proteolysis"/>
    <property type="evidence" value="ECO:0007669"/>
    <property type="project" value="UniProtKB-KW"/>
</dbReference>
<dbReference type="Proteomes" id="UP000001036">
    <property type="component" value="Chromosome"/>
</dbReference>
<keyword evidence="12 14" id="KW-0472">Membrane</keyword>
<proteinExistence type="inferred from homology"/>
<evidence type="ECO:0000256" key="7">
    <source>
        <dbReference type="ARBA" id="ARBA00022692"/>
    </source>
</evidence>
<dbReference type="InterPro" id="IPR012338">
    <property type="entry name" value="Beta-lactam/transpept-like"/>
</dbReference>
<dbReference type="Gene3D" id="3.30.1390.30">
    <property type="entry name" value="Penicillin-binding protein 2a, domain 3"/>
    <property type="match status" value="1"/>
</dbReference>
<dbReference type="GO" id="GO:0071555">
    <property type="term" value="P:cell wall organization"/>
    <property type="evidence" value="ECO:0007669"/>
    <property type="project" value="UniProtKB-KW"/>
</dbReference>
<dbReference type="SUPFAM" id="SSF56601">
    <property type="entry name" value="beta-lactamase/transpeptidase-like"/>
    <property type="match status" value="1"/>
</dbReference>